<dbReference type="SUPFAM" id="SSF56176">
    <property type="entry name" value="FAD-binding/transporter-associated domain-like"/>
    <property type="match status" value="1"/>
</dbReference>
<protein>
    <recommendedName>
        <fullName evidence="4">FAD-binding PCMH-type domain-containing protein</fullName>
    </recommendedName>
</protein>
<feature type="domain" description="FAD-binding PCMH-type" evidence="4">
    <location>
        <begin position="107"/>
        <end position="287"/>
    </location>
</feature>
<name>A0A8H5GWV6_9AGAR</name>
<dbReference type="EMBL" id="JAACJM010000005">
    <property type="protein sequence ID" value="KAF5372522.1"/>
    <property type="molecule type" value="Genomic_DNA"/>
</dbReference>
<dbReference type="InterPro" id="IPR016169">
    <property type="entry name" value="FAD-bd_PCMH_sub2"/>
</dbReference>
<feature type="signal peptide" evidence="3">
    <location>
        <begin position="1"/>
        <end position="17"/>
    </location>
</feature>
<keyword evidence="2" id="KW-0560">Oxidoreductase</keyword>
<dbReference type="InterPro" id="IPR036318">
    <property type="entry name" value="FAD-bd_PCMH-like_sf"/>
</dbReference>
<dbReference type="InterPro" id="IPR050432">
    <property type="entry name" value="FAD-linked_Oxidoreductases_BP"/>
</dbReference>
<gene>
    <name evidence="5" type="ORF">D9758_005275</name>
</gene>
<evidence type="ECO:0000256" key="1">
    <source>
        <dbReference type="ARBA" id="ARBA00005466"/>
    </source>
</evidence>
<dbReference type="GO" id="GO:0016491">
    <property type="term" value="F:oxidoreductase activity"/>
    <property type="evidence" value="ECO:0007669"/>
    <property type="project" value="UniProtKB-KW"/>
</dbReference>
<accession>A0A8H5GWV6</accession>
<proteinExistence type="inferred from homology"/>
<dbReference type="PANTHER" id="PTHR13878">
    <property type="entry name" value="GULONOLACTONE OXIDASE"/>
    <property type="match status" value="1"/>
</dbReference>
<comment type="similarity">
    <text evidence="1">Belongs to the oxygen-dependent FAD-linked oxidoreductase family.</text>
</comment>
<keyword evidence="6" id="KW-1185">Reference proteome</keyword>
<evidence type="ECO:0000313" key="6">
    <source>
        <dbReference type="Proteomes" id="UP000559256"/>
    </source>
</evidence>
<dbReference type="InterPro" id="IPR016166">
    <property type="entry name" value="FAD-bd_PCMH"/>
</dbReference>
<dbReference type="Pfam" id="PF01565">
    <property type="entry name" value="FAD_binding_4"/>
    <property type="match status" value="1"/>
</dbReference>
<dbReference type="AlphaFoldDB" id="A0A8H5GWV6"/>
<sequence length="562" mass="61962">MLLKAVLLASLVSLTVGRDCRILPTDPSWPTKHEWDAFNKSIDGRLVNTVPLASPCHDPTFNQEQCDTIRNNWHIPEFHEPSSSSMMDPIFLNKSCDPFDPRDTPCRIGAYVQYAVNVSAPDHVIKAIHFVKQHNIRFVVRNTGHDYMGRSTGTGALAVWMHHLQDIDWIKTFRSAKYTGSALKVQAGVTGFNLLAEAHNRGVVAVAGECPSVGYVGGFIQGGGYGGLSSVYGMGADQTLEFEVITTQGQFVRASPKENQDLYWALSGGGGGTYGIVWSVTVKTHRDLPVTIASLNFTSDGISQDLYWQAIDAYQAITPNLTDSKLWAFTGYSSSSFSLYPVYGINKTVAEVTASLRPLLNTLDSMGINYTTGADTYGTYLDAYNSGTIFKSLTVGNALFDTRLLPRSLWDSSEKLASLQKIIRGLVDQNRLVFDFTQSATLEVAGHPQNAVHPAWRNSVKYFTMGLPLTDGESFVQSMQQQNQIATDISPLKQLTPGSGSYLNEAALNDPDFKADFYGPNYDRLLQIKDKWDPDQILYGSIAVGGDRWRETDGGRLCKVRR</sequence>
<dbReference type="InterPro" id="IPR006094">
    <property type="entry name" value="Oxid_FAD_bind_N"/>
</dbReference>
<comment type="caution">
    <text evidence="5">The sequence shown here is derived from an EMBL/GenBank/DDBJ whole genome shotgun (WGS) entry which is preliminary data.</text>
</comment>
<dbReference type="PANTHER" id="PTHR13878:SF91">
    <property type="entry name" value="FAD BINDING DOMAIN PROTEIN (AFU_ORTHOLOGUE AFUA_6G12070)-RELATED"/>
    <property type="match status" value="1"/>
</dbReference>
<dbReference type="Gene3D" id="3.30.465.10">
    <property type="match status" value="2"/>
</dbReference>
<evidence type="ECO:0000259" key="4">
    <source>
        <dbReference type="PROSITE" id="PS51387"/>
    </source>
</evidence>
<keyword evidence="3" id="KW-0732">Signal</keyword>
<evidence type="ECO:0000256" key="2">
    <source>
        <dbReference type="ARBA" id="ARBA00023002"/>
    </source>
</evidence>
<organism evidence="5 6">
    <name type="scientific">Tetrapyrgos nigripes</name>
    <dbReference type="NCBI Taxonomy" id="182062"/>
    <lineage>
        <taxon>Eukaryota</taxon>
        <taxon>Fungi</taxon>
        <taxon>Dikarya</taxon>
        <taxon>Basidiomycota</taxon>
        <taxon>Agaricomycotina</taxon>
        <taxon>Agaricomycetes</taxon>
        <taxon>Agaricomycetidae</taxon>
        <taxon>Agaricales</taxon>
        <taxon>Marasmiineae</taxon>
        <taxon>Marasmiaceae</taxon>
        <taxon>Tetrapyrgos</taxon>
    </lineage>
</organism>
<dbReference type="GO" id="GO:0071949">
    <property type="term" value="F:FAD binding"/>
    <property type="evidence" value="ECO:0007669"/>
    <property type="project" value="InterPro"/>
</dbReference>
<reference evidence="5 6" key="1">
    <citation type="journal article" date="2020" name="ISME J.">
        <title>Uncovering the hidden diversity of litter-decomposition mechanisms in mushroom-forming fungi.</title>
        <authorList>
            <person name="Floudas D."/>
            <person name="Bentzer J."/>
            <person name="Ahren D."/>
            <person name="Johansson T."/>
            <person name="Persson P."/>
            <person name="Tunlid A."/>
        </authorList>
    </citation>
    <scope>NUCLEOTIDE SEQUENCE [LARGE SCALE GENOMIC DNA]</scope>
    <source>
        <strain evidence="5 6">CBS 291.85</strain>
    </source>
</reference>
<feature type="chain" id="PRO_5034704794" description="FAD-binding PCMH-type domain-containing protein" evidence="3">
    <location>
        <begin position="18"/>
        <end position="562"/>
    </location>
</feature>
<dbReference type="OrthoDB" id="9983560at2759"/>
<dbReference type="Proteomes" id="UP000559256">
    <property type="component" value="Unassembled WGS sequence"/>
</dbReference>
<evidence type="ECO:0000256" key="3">
    <source>
        <dbReference type="SAM" id="SignalP"/>
    </source>
</evidence>
<evidence type="ECO:0000313" key="5">
    <source>
        <dbReference type="EMBL" id="KAF5372522.1"/>
    </source>
</evidence>
<dbReference type="InterPro" id="IPR012951">
    <property type="entry name" value="BBE"/>
</dbReference>
<dbReference type="PROSITE" id="PS51387">
    <property type="entry name" value="FAD_PCMH"/>
    <property type="match status" value="1"/>
</dbReference>
<dbReference type="Pfam" id="PF08031">
    <property type="entry name" value="BBE"/>
    <property type="match status" value="1"/>
</dbReference>